<evidence type="ECO:0000313" key="1">
    <source>
        <dbReference type="EMBL" id="KIM63262.1"/>
    </source>
</evidence>
<reference evidence="1 2" key="1">
    <citation type="submission" date="2014-04" db="EMBL/GenBank/DDBJ databases">
        <authorList>
            <consortium name="DOE Joint Genome Institute"/>
            <person name="Kuo A."/>
            <person name="Kohler A."/>
            <person name="Nagy L.G."/>
            <person name="Floudas D."/>
            <person name="Copeland A."/>
            <person name="Barry K.W."/>
            <person name="Cichocki N."/>
            <person name="Veneault-Fourrey C."/>
            <person name="LaButti K."/>
            <person name="Lindquist E.A."/>
            <person name="Lipzen A."/>
            <person name="Lundell T."/>
            <person name="Morin E."/>
            <person name="Murat C."/>
            <person name="Sun H."/>
            <person name="Tunlid A."/>
            <person name="Henrissat B."/>
            <person name="Grigoriev I.V."/>
            <person name="Hibbett D.S."/>
            <person name="Martin F."/>
            <person name="Nordberg H.P."/>
            <person name="Cantor M.N."/>
            <person name="Hua S.X."/>
        </authorList>
    </citation>
    <scope>NUCLEOTIDE SEQUENCE [LARGE SCALE GENOMIC DNA]</scope>
    <source>
        <strain evidence="1 2">Foug A</strain>
    </source>
</reference>
<organism evidence="1 2">
    <name type="scientific">Scleroderma citrinum Foug A</name>
    <dbReference type="NCBI Taxonomy" id="1036808"/>
    <lineage>
        <taxon>Eukaryota</taxon>
        <taxon>Fungi</taxon>
        <taxon>Dikarya</taxon>
        <taxon>Basidiomycota</taxon>
        <taxon>Agaricomycotina</taxon>
        <taxon>Agaricomycetes</taxon>
        <taxon>Agaricomycetidae</taxon>
        <taxon>Boletales</taxon>
        <taxon>Sclerodermatineae</taxon>
        <taxon>Sclerodermataceae</taxon>
        <taxon>Scleroderma</taxon>
    </lineage>
</organism>
<name>A0A0C3AE90_9AGAM</name>
<reference evidence="2" key="2">
    <citation type="submission" date="2015-01" db="EMBL/GenBank/DDBJ databases">
        <title>Evolutionary Origins and Diversification of the Mycorrhizal Mutualists.</title>
        <authorList>
            <consortium name="DOE Joint Genome Institute"/>
            <consortium name="Mycorrhizal Genomics Consortium"/>
            <person name="Kohler A."/>
            <person name="Kuo A."/>
            <person name="Nagy L.G."/>
            <person name="Floudas D."/>
            <person name="Copeland A."/>
            <person name="Barry K.W."/>
            <person name="Cichocki N."/>
            <person name="Veneault-Fourrey C."/>
            <person name="LaButti K."/>
            <person name="Lindquist E.A."/>
            <person name="Lipzen A."/>
            <person name="Lundell T."/>
            <person name="Morin E."/>
            <person name="Murat C."/>
            <person name="Riley R."/>
            <person name="Ohm R."/>
            <person name="Sun H."/>
            <person name="Tunlid A."/>
            <person name="Henrissat B."/>
            <person name="Grigoriev I.V."/>
            <person name="Hibbett D.S."/>
            <person name="Martin F."/>
        </authorList>
    </citation>
    <scope>NUCLEOTIDE SEQUENCE [LARGE SCALE GENOMIC DNA]</scope>
    <source>
        <strain evidence="2">Foug A</strain>
    </source>
</reference>
<evidence type="ECO:0000313" key="2">
    <source>
        <dbReference type="Proteomes" id="UP000053989"/>
    </source>
</evidence>
<accession>A0A0C3AE90</accession>
<dbReference type="InParanoid" id="A0A0C3AE90"/>
<dbReference type="HOGENOM" id="CLU_1422193_0_0_1"/>
<dbReference type="AlphaFoldDB" id="A0A0C3AE90"/>
<gene>
    <name evidence="1" type="ORF">SCLCIDRAFT_24389</name>
</gene>
<sequence length="191" mass="21724">MLQNLVYKKIREAREKMAASRHQGRVLGCITYEQMYLYMRTSSLDRTAPSCRRCRLDPCRRLFVNTASSVSAWAPTSRKSWKKIPETVTTTPTYRPTVSEPRIIPPSQTEARMTAQMEFQMWIKEAAASTIRQREFELAVALEDALRKAQRTETGEGSFTPRHLTDTPRIRLGTASPAHRTSYIATSPGAL</sequence>
<dbReference type="Proteomes" id="UP000053989">
    <property type="component" value="Unassembled WGS sequence"/>
</dbReference>
<keyword evidence="2" id="KW-1185">Reference proteome</keyword>
<proteinExistence type="predicted"/>
<protein>
    <submittedName>
        <fullName evidence="1">Uncharacterized protein</fullName>
    </submittedName>
</protein>
<dbReference type="EMBL" id="KN822036">
    <property type="protein sequence ID" value="KIM63262.1"/>
    <property type="molecule type" value="Genomic_DNA"/>
</dbReference>